<reference evidence="1" key="2">
    <citation type="submission" date="2022-01" db="EMBL/GenBank/DDBJ databases">
        <authorList>
            <person name="Yamashiro T."/>
            <person name="Shiraishi A."/>
            <person name="Satake H."/>
            <person name="Nakayama K."/>
        </authorList>
    </citation>
    <scope>NUCLEOTIDE SEQUENCE</scope>
</reference>
<evidence type="ECO:0000313" key="2">
    <source>
        <dbReference type="Proteomes" id="UP001151760"/>
    </source>
</evidence>
<proteinExistence type="predicted"/>
<name>A0ABQ5BQW6_9ASTR</name>
<gene>
    <name evidence="1" type="ORF">Tco_0874862</name>
</gene>
<dbReference type="CDD" id="cd00303">
    <property type="entry name" value="retropepsin_like"/>
    <property type="match status" value="1"/>
</dbReference>
<organism evidence="1 2">
    <name type="scientific">Tanacetum coccineum</name>
    <dbReference type="NCBI Taxonomy" id="301880"/>
    <lineage>
        <taxon>Eukaryota</taxon>
        <taxon>Viridiplantae</taxon>
        <taxon>Streptophyta</taxon>
        <taxon>Embryophyta</taxon>
        <taxon>Tracheophyta</taxon>
        <taxon>Spermatophyta</taxon>
        <taxon>Magnoliopsida</taxon>
        <taxon>eudicotyledons</taxon>
        <taxon>Gunneridae</taxon>
        <taxon>Pentapetalae</taxon>
        <taxon>asterids</taxon>
        <taxon>campanulids</taxon>
        <taxon>Asterales</taxon>
        <taxon>Asteraceae</taxon>
        <taxon>Asteroideae</taxon>
        <taxon>Anthemideae</taxon>
        <taxon>Anthemidinae</taxon>
        <taxon>Tanacetum</taxon>
    </lineage>
</organism>
<reference evidence="1" key="1">
    <citation type="journal article" date="2022" name="Int. J. Mol. Sci.">
        <title>Draft Genome of Tanacetum Coccineum: Genomic Comparison of Closely Related Tanacetum-Family Plants.</title>
        <authorList>
            <person name="Yamashiro T."/>
            <person name="Shiraishi A."/>
            <person name="Nakayama K."/>
            <person name="Satake H."/>
        </authorList>
    </citation>
    <scope>NUCLEOTIDE SEQUENCE</scope>
</reference>
<keyword evidence="2" id="KW-1185">Reference proteome</keyword>
<dbReference type="InterPro" id="IPR021109">
    <property type="entry name" value="Peptidase_aspartic_dom_sf"/>
</dbReference>
<dbReference type="PANTHER" id="PTHR33067:SF9">
    <property type="entry name" value="RNA-DIRECTED DNA POLYMERASE"/>
    <property type="match status" value="1"/>
</dbReference>
<dbReference type="EMBL" id="BQNB010013452">
    <property type="protein sequence ID" value="GJT16156.1"/>
    <property type="molecule type" value="Genomic_DNA"/>
</dbReference>
<dbReference type="Gene3D" id="2.40.70.10">
    <property type="entry name" value="Acid Proteases"/>
    <property type="match status" value="1"/>
</dbReference>
<comment type="caution">
    <text evidence="1">The sequence shown here is derived from an EMBL/GenBank/DDBJ whole genome shotgun (WGS) entry which is preliminary data.</text>
</comment>
<dbReference type="Proteomes" id="UP001151760">
    <property type="component" value="Unassembled WGS sequence"/>
</dbReference>
<sequence>MGDENPICTLEDYSKPSHEGYRNTIELPVGNNVVPLQSDTIRLVQNGCSFHGLRSEDPNQHLKDFLKVVDSLDLDDENRERTRLQDLSLYDNVSWNDQRDFAKPVKAIALPQDVPSTSDCCLIELENQVQRLMEAHLALSQPTQVNKVTTSGEICSGPHDTQYCMEDPEQAFIKYARVPMKREAVTDHIAGALPSDTVKSPKLSTSPVFLLRPRVEIKTQQPKEPEPTLKDEFEDLHLNLSVLEVLAHASIYYTILDKYVEILELDKNRSVFVREVPFTLPCRLGDSKPFDTLTDLGSCVNIIPLYLFKKLNIGLLEKTDHIFGLADGTKSYPIGIVKDVEVHIRKLKLVNDFYVIDMKKDPETPLLVGR</sequence>
<dbReference type="PANTHER" id="PTHR33067">
    <property type="entry name" value="RNA-DIRECTED DNA POLYMERASE-RELATED"/>
    <property type="match status" value="1"/>
</dbReference>
<evidence type="ECO:0000313" key="1">
    <source>
        <dbReference type="EMBL" id="GJT16156.1"/>
    </source>
</evidence>
<protein>
    <submittedName>
        <fullName evidence="1">MAK10-like protein</fullName>
    </submittedName>
</protein>
<accession>A0ABQ5BQW6</accession>